<feature type="compositionally biased region" description="Polar residues" evidence="4">
    <location>
        <begin position="312"/>
        <end position="322"/>
    </location>
</feature>
<dbReference type="GO" id="GO:0005737">
    <property type="term" value="C:cytoplasm"/>
    <property type="evidence" value="ECO:0007669"/>
    <property type="project" value="TreeGrafter"/>
</dbReference>
<keyword evidence="7" id="KW-1185">Reference proteome</keyword>
<feature type="domain" description="SH3" evidence="5">
    <location>
        <begin position="393"/>
        <end position="452"/>
    </location>
</feature>
<evidence type="ECO:0000256" key="1">
    <source>
        <dbReference type="ARBA" id="ARBA00022443"/>
    </source>
</evidence>
<dbReference type="PROSITE" id="PS50002">
    <property type="entry name" value="SH3"/>
    <property type="match status" value="3"/>
</dbReference>
<sequence>MHNIQRPCSVGCSPHGSVRSLASLFESSQPGGGEKSDGCIPRQAVSTRVNEFEMIIQKSGSQAPLRSSSMPTLNVHNHNQNDFMSTAVSAESLLVTTPNGEHLNKPEARPEMEQATSPTPKAIDESVVSPVVVEEKPKQASPKRCEPKVILSKSSPDVSIDKTVESKLFLSPHNHHHQHLLHHLNHPHLKPSKCKGSCPASYTRFTTILRHERQQQERSSPNTATTPTTAATTTTTAPKTTLPGNLFLMTPAPFRLRKSNQSKRTSLATKVTATSLCQELRPNIPQRMSSLEVLGRLSNGDHAENGLDANGNLLTDSSPAHSENQDDILRKKQGDKEKILEEQRRLKREQEEADAAARRHTGIVPTRHQFITNERFGDLLNITDNSEKRKSGVERTPAMARFDFRAESLKELPFQKGDIVYIIRQVDQNWYEGEHHGRVGIFPRSYVELLPPTEKAQPKKSAPVQVLEYGEAIARFNFNGDTVVEMSFRKGERITLIRRVDENWFEGKISGTNRQGIFPVTYVEVHKKPRVKNGLDYPDPPVSQSPQRSTTASPQLYRNRLTTSPLPLPRSPRRSVSPEVHAISSEWISLTIGGGSSPPAAPTPPLPPLPSSYYRLGEYLPPPYSASPIPALIGSPYYNSPMASPSASPLPPPYPPRPSSATPYVTFTPAQSEDSPHVSRGGSPSAGPVLEGWLKEQAEGVEGASRGKCKGPAEFLKNDIDGRTSRSPVLLYDIQENNNVNSFAEAVCNEILNIAETSVRYCSTLPHSYPRGCHPKVLPHPSKQSLIISHQPLSQSSSPEPGRLSCGVFQALYTYVPQNDDELELQEGDLVSVMEKCDDGWFVGTSRRTKRFGTFPGNYVKEVKL</sequence>
<dbReference type="FunFam" id="2.30.30.40:FF:000004">
    <property type="entry name" value="Sorbin and SH3 domain-containing protein 1 isoform 2"/>
    <property type="match status" value="1"/>
</dbReference>
<dbReference type="InterPro" id="IPR001452">
    <property type="entry name" value="SH3_domain"/>
</dbReference>
<keyword evidence="1 3" id="KW-0728">SH3 domain</keyword>
<feature type="compositionally biased region" description="Low complexity" evidence="4">
    <location>
        <begin position="223"/>
        <end position="241"/>
    </location>
</feature>
<dbReference type="Pfam" id="PF14604">
    <property type="entry name" value="SH3_9"/>
    <property type="match status" value="2"/>
</dbReference>
<feature type="region of interest" description="Disordered" evidence="4">
    <location>
        <begin position="302"/>
        <end position="336"/>
    </location>
</feature>
<dbReference type="InterPro" id="IPR036028">
    <property type="entry name" value="SH3-like_dom_sf"/>
</dbReference>
<dbReference type="Proteomes" id="UP001497482">
    <property type="component" value="Chromosome 13"/>
</dbReference>
<accession>A0AAV2JT01</accession>
<name>A0AAV2JT01_KNICA</name>
<evidence type="ECO:0000313" key="7">
    <source>
        <dbReference type="Proteomes" id="UP001497482"/>
    </source>
</evidence>
<evidence type="ECO:0000256" key="4">
    <source>
        <dbReference type="SAM" id="MobiDB-lite"/>
    </source>
</evidence>
<dbReference type="GO" id="GO:0031589">
    <property type="term" value="P:cell-substrate adhesion"/>
    <property type="evidence" value="ECO:0007669"/>
    <property type="project" value="TreeGrafter"/>
</dbReference>
<evidence type="ECO:0000259" key="5">
    <source>
        <dbReference type="PROSITE" id="PS50002"/>
    </source>
</evidence>
<dbReference type="Gene3D" id="2.30.30.40">
    <property type="entry name" value="SH3 Domains"/>
    <property type="match status" value="3"/>
</dbReference>
<dbReference type="GO" id="GO:0005634">
    <property type="term" value="C:nucleus"/>
    <property type="evidence" value="ECO:0007669"/>
    <property type="project" value="TreeGrafter"/>
</dbReference>
<keyword evidence="2" id="KW-0677">Repeat</keyword>
<dbReference type="EMBL" id="OZ035835">
    <property type="protein sequence ID" value="CAL1578404.1"/>
    <property type="molecule type" value="Genomic_DNA"/>
</dbReference>
<organism evidence="6 7">
    <name type="scientific">Knipowitschia caucasica</name>
    <name type="common">Caucasian dwarf goby</name>
    <name type="synonym">Pomatoschistus caucasicus</name>
    <dbReference type="NCBI Taxonomy" id="637954"/>
    <lineage>
        <taxon>Eukaryota</taxon>
        <taxon>Metazoa</taxon>
        <taxon>Chordata</taxon>
        <taxon>Craniata</taxon>
        <taxon>Vertebrata</taxon>
        <taxon>Euteleostomi</taxon>
        <taxon>Actinopterygii</taxon>
        <taxon>Neopterygii</taxon>
        <taxon>Teleostei</taxon>
        <taxon>Neoteleostei</taxon>
        <taxon>Acanthomorphata</taxon>
        <taxon>Gobiaria</taxon>
        <taxon>Gobiiformes</taxon>
        <taxon>Gobioidei</taxon>
        <taxon>Gobiidae</taxon>
        <taxon>Gobiinae</taxon>
        <taxon>Knipowitschia</taxon>
    </lineage>
</organism>
<dbReference type="CDD" id="cd11780">
    <property type="entry name" value="SH3_Sorbs_3"/>
    <property type="match status" value="1"/>
</dbReference>
<dbReference type="FunFam" id="2.30.30.40:FF:000001">
    <property type="entry name" value="Sorbin and SH3 domain-containing protein 1 isoform 2"/>
    <property type="match status" value="1"/>
</dbReference>
<feature type="region of interest" description="Disordered" evidence="4">
    <location>
        <begin position="531"/>
        <end position="579"/>
    </location>
</feature>
<dbReference type="PRINTS" id="PR00452">
    <property type="entry name" value="SH3DOMAIN"/>
</dbReference>
<dbReference type="PANTHER" id="PTHR14167:SF64">
    <property type="entry name" value="SORBIN AND SH3 DOMAIN-CONTAINING PROTEIN 1"/>
    <property type="match status" value="1"/>
</dbReference>
<feature type="domain" description="SH3" evidence="5">
    <location>
        <begin position="804"/>
        <end position="865"/>
    </location>
</feature>
<feature type="compositionally biased region" description="Pro residues" evidence="4">
    <location>
        <begin position="648"/>
        <end position="658"/>
    </location>
</feature>
<feature type="region of interest" description="Disordered" evidence="4">
    <location>
        <begin position="642"/>
        <end position="687"/>
    </location>
</feature>
<feature type="compositionally biased region" description="Basic and acidic residues" evidence="4">
    <location>
        <begin position="323"/>
        <end position="336"/>
    </location>
</feature>
<protein>
    <recommendedName>
        <fullName evidence="5">SH3 domain-containing protein</fullName>
    </recommendedName>
</protein>
<evidence type="ECO:0000313" key="6">
    <source>
        <dbReference type="EMBL" id="CAL1578404.1"/>
    </source>
</evidence>
<dbReference type="Pfam" id="PF00018">
    <property type="entry name" value="SH3_1"/>
    <property type="match status" value="1"/>
</dbReference>
<dbReference type="PANTHER" id="PTHR14167">
    <property type="entry name" value="SH3 DOMAIN-CONTAINING"/>
    <property type="match status" value="1"/>
</dbReference>
<reference evidence="6 7" key="1">
    <citation type="submission" date="2024-04" db="EMBL/GenBank/DDBJ databases">
        <authorList>
            <person name="Waldvogel A.-M."/>
            <person name="Schoenle A."/>
        </authorList>
    </citation>
    <scope>NUCLEOTIDE SEQUENCE [LARGE SCALE GENOMIC DNA]</scope>
</reference>
<dbReference type="AlphaFoldDB" id="A0AAV2JT01"/>
<dbReference type="SUPFAM" id="SSF50044">
    <property type="entry name" value="SH3-domain"/>
    <property type="match status" value="3"/>
</dbReference>
<dbReference type="InterPro" id="IPR050384">
    <property type="entry name" value="Endophilin_SH3RF"/>
</dbReference>
<feature type="compositionally biased region" description="Basic and acidic residues" evidence="4">
    <location>
        <begin position="102"/>
        <end position="112"/>
    </location>
</feature>
<feature type="region of interest" description="Disordered" evidence="4">
    <location>
        <begin position="101"/>
        <end position="120"/>
    </location>
</feature>
<dbReference type="SMART" id="SM00326">
    <property type="entry name" value="SH3"/>
    <property type="match status" value="3"/>
</dbReference>
<feature type="compositionally biased region" description="Polar residues" evidence="4">
    <location>
        <begin position="544"/>
        <end position="556"/>
    </location>
</feature>
<proteinExistence type="predicted"/>
<feature type="domain" description="SH3" evidence="5">
    <location>
        <begin position="467"/>
        <end position="528"/>
    </location>
</feature>
<gene>
    <name evidence="6" type="ORF">KC01_LOCUS9550</name>
</gene>
<feature type="region of interest" description="Disordered" evidence="4">
    <location>
        <begin position="211"/>
        <end position="245"/>
    </location>
</feature>
<evidence type="ECO:0000256" key="3">
    <source>
        <dbReference type="PROSITE-ProRule" id="PRU00192"/>
    </source>
</evidence>
<evidence type="ECO:0000256" key="2">
    <source>
        <dbReference type="ARBA" id="ARBA00022737"/>
    </source>
</evidence>
<dbReference type="GO" id="GO:0030055">
    <property type="term" value="C:cell-substrate junction"/>
    <property type="evidence" value="ECO:0007669"/>
    <property type="project" value="TreeGrafter"/>
</dbReference>